<dbReference type="Pfam" id="PF13475">
    <property type="entry name" value="DUF4116"/>
    <property type="match status" value="3"/>
</dbReference>
<name>A0ABP0KIU2_9DINO</name>
<feature type="domain" description="DUF4116" evidence="2">
    <location>
        <begin position="189"/>
        <end position="236"/>
    </location>
</feature>
<dbReference type="Pfam" id="PF00240">
    <property type="entry name" value="ubiquitin"/>
    <property type="match status" value="1"/>
</dbReference>
<dbReference type="EMBL" id="CAXAMM010011447">
    <property type="protein sequence ID" value="CAK9026178.1"/>
    <property type="molecule type" value="Genomic_DNA"/>
</dbReference>
<organism evidence="3 4">
    <name type="scientific">Durusdinium trenchii</name>
    <dbReference type="NCBI Taxonomy" id="1381693"/>
    <lineage>
        <taxon>Eukaryota</taxon>
        <taxon>Sar</taxon>
        <taxon>Alveolata</taxon>
        <taxon>Dinophyceae</taxon>
        <taxon>Suessiales</taxon>
        <taxon>Symbiodiniaceae</taxon>
        <taxon>Durusdinium</taxon>
    </lineage>
</organism>
<accession>A0ABP0KIU2</accession>
<dbReference type="Gene3D" id="3.10.20.90">
    <property type="entry name" value="Phosphatidylinositol 3-kinase Catalytic Subunit, Chain A, domain 1"/>
    <property type="match status" value="1"/>
</dbReference>
<reference evidence="3 4" key="1">
    <citation type="submission" date="2024-02" db="EMBL/GenBank/DDBJ databases">
        <authorList>
            <person name="Chen Y."/>
            <person name="Shah S."/>
            <person name="Dougan E. K."/>
            <person name="Thang M."/>
            <person name="Chan C."/>
        </authorList>
    </citation>
    <scope>NUCLEOTIDE SEQUENCE [LARGE SCALE GENOMIC DNA]</scope>
</reference>
<evidence type="ECO:0000313" key="4">
    <source>
        <dbReference type="Proteomes" id="UP001642464"/>
    </source>
</evidence>
<evidence type="ECO:0000259" key="1">
    <source>
        <dbReference type="Pfam" id="PF00240"/>
    </source>
</evidence>
<feature type="domain" description="Ubiquitin-like" evidence="1">
    <location>
        <begin position="25"/>
        <end position="76"/>
    </location>
</feature>
<comment type="caution">
    <text evidence="3">The sequence shown here is derived from an EMBL/GenBank/DDBJ whole genome shotgun (WGS) entry which is preliminary data.</text>
</comment>
<protein>
    <recommendedName>
        <fullName evidence="5">Ubiquitin-like domain-containing protein</fullName>
    </recommendedName>
</protein>
<dbReference type="InterPro" id="IPR025197">
    <property type="entry name" value="DUF4116"/>
</dbReference>
<sequence length="243" mass="26766">MDAATEEPTGILVQGSGLSYSCQVVCNSNSSIREVKRLFEAETGIPATELRLFLGDKELRDLQRLGNLQGTNCDSSVELSFLRREPEQAKWLEAVVSDDDGSFLAEAPSYIRADREVVMAAVMQNGRALEFASEKLRADREIVLLAVDEDPNAFQFASSELHADRDVMLAAVQRNGLALQFAVDELRDDEELVKAAVSHEGLALRYASSRCQADRQIALIAVDNDVMALRYVARDLQADALQS</sequence>
<dbReference type="SUPFAM" id="SSF54236">
    <property type="entry name" value="Ubiquitin-like"/>
    <property type="match status" value="1"/>
</dbReference>
<evidence type="ECO:0000313" key="3">
    <source>
        <dbReference type="EMBL" id="CAK9026178.1"/>
    </source>
</evidence>
<evidence type="ECO:0008006" key="5">
    <source>
        <dbReference type="Google" id="ProtNLM"/>
    </source>
</evidence>
<evidence type="ECO:0000259" key="2">
    <source>
        <dbReference type="Pfam" id="PF13475"/>
    </source>
</evidence>
<gene>
    <name evidence="3" type="ORF">SCF082_LOCUS17376</name>
</gene>
<proteinExistence type="predicted"/>
<keyword evidence="4" id="KW-1185">Reference proteome</keyword>
<feature type="domain" description="DUF4116" evidence="2">
    <location>
        <begin position="100"/>
        <end position="137"/>
    </location>
</feature>
<dbReference type="InterPro" id="IPR029071">
    <property type="entry name" value="Ubiquitin-like_domsf"/>
</dbReference>
<dbReference type="InterPro" id="IPR000626">
    <property type="entry name" value="Ubiquitin-like_dom"/>
</dbReference>
<feature type="domain" description="DUF4116" evidence="2">
    <location>
        <begin position="139"/>
        <end position="187"/>
    </location>
</feature>
<dbReference type="Proteomes" id="UP001642464">
    <property type="component" value="Unassembled WGS sequence"/>
</dbReference>